<dbReference type="NCBIfam" id="NF040903">
    <property type="entry name" value="GguC"/>
    <property type="match status" value="1"/>
</dbReference>
<organism evidence="1 2">
    <name type="scientific">Gimesia maris</name>
    <dbReference type="NCBI Taxonomy" id="122"/>
    <lineage>
        <taxon>Bacteria</taxon>
        <taxon>Pseudomonadati</taxon>
        <taxon>Planctomycetota</taxon>
        <taxon>Planctomycetia</taxon>
        <taxon>Planctomycetales</taxon>
        <taxon>Planctomycetaceae</taxon>
        <taxon>Gimesia</taxon>
    </lineage>
</organism>
<gene>
    <name evidence="1" type="ORF">DIT97_07625</name>
</gene>
<keyword evidence="1" id="KW-0762">Sugar transport</keyword>
<name>A0A3D3R421_9PLAN</name>
<evidence type="ECO:0000313" key="1">
    <source>
        <dbReference type="EMBL" id="HCO22918.1"/>
    </source>
</evidence>
<dbReference type="EMBL" id="DQAY01000047">
    <property type="protein sequence ID" value="HCO22918.1"/>
    <property type="molecule type" value="Genomic_DNA"/>
</dbReference>
<dbReference type="InterPro" id="IPR009645">
    <property type="entry name" value="GguC"/>
</dbReference>
<evidence type="ECO:0000313" key="2">
    <source>
        <dbReference type="Proteomes" id="UP000263642"/>
    </source>
</evidence>
<dbReference type="GO" id="GO:0003824">
    <property type="term" value="F:catalytic activity"/>
    <property type="evidence" value="ECO:0007669"/>
    <property type="project" value="InterPro"/>
</dbReference>
<accession>A0A3D3R421</accession>
<proteinExistence type="predicted"/>
<sequence length="345" mass="38061">MRVVQFMIPGQGRRLGVIEEETVIDLTSSDSSLTSVYAAFQTAFAKQISFTRFLKEAATAPGNTRYSYSDLLEGTPGEDSAYLLPPVDHPDPHCLLVTGTGLTHTGSMQSRDQMHAHAEDASQTDSAKMFAMGLAGGKPSSGKRGVSPEWFYKGNGTILRGHRDRLDIPGFALDGGEEPEIVGCYVIAPDGTPRRLGFVLGNEWSDHETETINYLYLAPSKLRTCAIGPELNTDFDFVDLTIRCTVRREGTIIYESGDLKTGAEFMCHSLENCEDHHFKYPQHRQPGDVHLHFLGTSKLSHSTRNWKYETGDEIRIEAPGFSSPLVNTVLKNVHSDTLPIKVEPA</sequence>
<dbReference type="Proteomes" id="UP000263642">
    <property type="component" value="Unassembled WGS sequence"/>
</dbReference>
<protein>
    <submittedName>
        <fullName evidence="1">Sugar transporter</fullName>
    </submittedName>
</protein>
<keyword evidence="1" id="KW-0813">Transport</keyword>
<dbReference type="Gene3D" id="3.90.850.10">
    <property type="entry name" value="Fumarylacetoacetase-like, C-terminal domain"/>
    <property type="match status" value="1"/>
</dbReference>
<dbReference type="InterPro" id="IPR036663">
    <property type="entry name" value="Fumarylacetoacetase_C_sf"/>
</dbReference>
<dbReference type="SUPFAM" id="SSF56529">
    <property type="entry name" value="FAH"/>
    <property type="match status" value="1"/>
</dbReference>
<reference evidence="1 2" key="1">
    <citation type="journal article" date="2018" name="Nat. Biotechnol.">
        <title>A standardized bacterial taxonomy based on genome phylogeny substantially revises the tree of life.</title>
        <authorList>
            <person name="Parks D.H."/>
            <person name="Chuvochina M."/>
            <person name="Waite D.W."/>
            <person name="Rinke C."/>
            <person name="Skarshewski A."/>
            <person name="Chaumeil P.A."/>
            <person name="Hugenholtz P."/>
        </authorList>
    </citation>
    <scope>NUCLEOTIDE SEQUENCE [LARGE SCALE GENOMIC DNA]</scope>
    <source>
        <strain evidence="1">UBA9375</strain>
    </source>
</reference>
<comment type="caution">
    <text evidence="1">The sequence shown here is derived from an EMBL/GenBank/DDBJ whole genome shotgun (WGS) entry which is preliminary data.</text>
</comment>
<dbReference type="AlphaFoldDB" id="A0A3D3R421"/>